<protein>
    <submittedName>
        <fullName evidence="1">Integrase</fullName>
    </submittedName>
</protein>
<dbReference type="EMBL" id="DABGZR010000069">
    <property type="protein sequence ID" value="HAJ0998789.1"/>
    <property type="molecule type" value="Genomic_DNA"/>
</dbReference>
<organism evidence="1">
    <name type="scientific">Escherichia coli</name>
    <dbReference type="NCBI Taxonomy" id="562"/>
    <lineage>
        <taxon>Bacteria</taxon>
        <taxon>Pseudomonadati</taxon>
        <taxon>Pseudomonadota</taxon>
        <taxon>Gammaproteobacteria</taxon>
        <taxon>Enterobacterales</taxon>
        <taxon>Enterobacteriaceae</taxon>
        <taxon>Escherichia</taxon>
    </lineage>
</organism>
<sequence length="123" mass="13664">LRASYSRLCCNDNVSRLFLNGLDARMAPVVLSGAYLQRAGVFSLQQPMPPGIKPPQHCASPEPFRLAADSTAIFVRRNPSLLHSVLRIPQNIIRLQPLHFSYEKGRRVFPLRPGPGANCHYGS</sequence>
<gene>
    <name evidence="1" type="ORF">HL601_25055</name>
</gene>
<comment type="caution">
    <text evidence="1">The sequence shown here is derived from an EMBL/GenBank/DDBJ whole genome shotgun (WGS) entry which is preliminary data.</text>
</comment>
<dbReference type="AlphaFoldDB" id="A0A770MA96"/>
<accession>A0A770MA96</accession>
<reference evidence="1" key="1">
    <citation type="journal article" date="2018" name="Genome Biol.">
        <title>SKESA: strategic k-mer extension for scrupulous assemblies.</title>
        <authorList>
            <person name="Souvorov A."/>
            <person name="Agarwala R."/>
            <person name="Lipman D.J."/>
        </authorList>
    </citation>
    <scope>NUCLEOTIDE SEQUENCE [LARGE SCALE GENOMIC DNA]</scope>
    <source>
        <strain evidence="1">EC00605</strain>
    </source>
</reference>
<reference evidence="1" key="2">
    <citation type="submission" date="2019-09" db="EMBL/GenBank/DDBJ databases">
        <authorList>
            <consortium name="NCBI Pathogen Detection Project"/>
        </authorList>
    </citation>
    <scope>NUCLEOTIDE SEQUENCE</scope>
    <source>
        <strain evidence="1">EC00605</strain>
    </source>
</reference>
<name>A0A770MA96_ECOLX</name>
<evidence type="ECO:0000313" key="1">
    <source>
        <dbReference type="EMBL" id="HAJ0998789.1"/>
    </source>
</evidence>
<feature type="non-terminal residue" evidence="1">
    <location>
        <position position="1"/>
    </location>
</feature>
<proteinExistence type="predicted"/>